<feature type="domain" description="Heterokaryon incompatibility" evidence="1">
    <location>
        <begin position="71"/>
        <end position="214"/>
    </location>
</feature>
<dbReference type="STRING" id="50376.A0A517L454"/>
<dbReference type="InterPro" id="IPR010730">
    <property type="entry name" value="HET"/>
</dbReference>
<proteinExistence type="predicted"/>
<dbReference type="Proteomes" id="UP000316270">
    <property type="component" value="Chromosome 4"/>
</dbReference>
<dbReference type="Pfam" id="PF06985">
    <property type="entry name" value="HET"/>
    <property type="match status" value="1"/>
</dbReference>
<gene>
    <name evidence="2" type="ORF">FKW77_009587</name>
</gene>
<dbReference type="OrthoDB" id="194358at2759"/>
<name>A0A517L454_9PEZI</name>
<reference evidence="2 3" key="1">
    <citation type="submission" date="2019-07" db="EMBL/GenBank/DDBJ databases">
        <title>Finished genome of Venturia effusa.</title>
        <authorList>
            <person name="Young C.A."/>
            <person name="Cox M.P."/>
            <person name="Ganley A.R.D."/>
            <person name="David W.J."/>
        </authorList>
    </citation>
    <scope>NUCLEOTIDE SEQUENCE [LARGE SCALE GENOMIC DNA]</scope>
    <source>
        <strain evidence="3">albino</strain>
    </source>
</reference>
<dbReference type="AlphaFoldDB" id="A0A517L454"/>
<evidence type="ECO:0000313" key="2">
    <source>
        <dbReference type="EMBL" id="QDS70422.1"/>
    </source>
</evidence>
<dbReference type="PANTHER" id="PTHR24148">
    <property type="entry name" value="ANKYRIN REPEAT DOMAIN-CONTAINING PROTEIN 39 HOMOLOG-RELATED"/>
    <property type="match status" value="1"/>
</dbReference>
<keyword evidence="3" id="KW-1185">Reference proteome</keyword>
<evidence type="ECO:0000259" key="1">
    <source>
        <dbReference type="Pfam" id="PF06985"/>
    </source>
</evidence>
<dbReference type="PANTHER" id="PTHR24148:SF73">
    <property type="entry name" value="HET DOMAIN PROTEIN (AFU_ORTHOLOGUE AFUA_8G01020)"/>
    <property type="match status" value="1"/>
</dbReference>
<protein>
    <recommendedName>
        <fullName evidence="1">Heterokaryon incompatibility domain-containing protein</fullName>
    </recommendedName>
</protein>
<organism evidence="2 3">
    <name type="scientific">Venturia effusa</name>
    <dbReference type="NCBI Taxonomy" id="50376"/>
    <lineage>
        <taxon>Eukaryota</taxon>
        <taxon>Fungi</taxon>
        <taxon>Dikarya</taxon>
        <taxon>Ascomycota</taxon>
        <taxon>Pezizomycotina</taxon>
        <taxon>Dothideomycetes</taxon>
        <taxon>Pleosporomycetidae</taxon>
        <taxon>Venturiales</taxon>
        <taxon>Venturiaceae</taxon>
        <taxon>Venturia</taxon>
    </lineage>
</organism>
<evidence type="ECO:0000313" key="3">
    <source>
        <dbReference type="Proteomes" id="UP000316270"/>
    </source>
</evidence>
<dbReference type="InterPro" id="IPR052895">
    <property type="entry name" value="HetReg/Transcr_Mod"/>
</dbReference>
<dbReference type="EMBL" id="CP042188">
    <property type="protein sequence ID" value="QDS70422.1"/>
    <property type="molecule type" value="Genomic_DNA"/>
</dbReference>
<accession>A0A517L454</accession>
<sequence>MPFQYEPLDRSSFQIRLLHLHPPASKKPKTLIDKLSSKLRSSSNTKEDPDLIPECTLSLANLGEVTTPFHFNALSYTWGPETAVRNILINGQLCTIRENLWHFLCVAMRKEALFSAPMWIDQICVDQNSIAERNHQVSLMSKVYSQASSVFIWLGLATKSSDEAMEFLAGKSQAQIVRHIRWVRMPGDQPPRTPWYFVDFLTRPYWKRLWIVQEVLLAQRPIILCGEQTLPWQSLEVLLHQEVFKTLSFLPSNSLHGSWNLLHRTLVTGSAGALIRLRDRVRNEKLDLAKLVTAFCNQECTDSRDLVFGLLGLLESSQVSITADYSLSPLRVVFETYKALVFEGWEESRLELETLLPISRGIIFGSKNRHKANNDEWWENGLHEFLYNLAKGGDTSILDFLDLWDHAYRYPYVPSKPLSYHRVYMAYSARDGKFVKIDKAGYHWQLYQNIFQELCSWFEHGVDLFDWWVSRPREMLPVHDSLEYWLTHDRVDRPLISGSLKRELQGHWLRVNSLDPASEWVLETSWRGPEIPIGRVEVTPSNSSNSLSVDGGYLDPSDISDSCPVDGGYLPEDPNNSSNSCPVGWRLLRPSNGSAASSIERKCSFCHRFSCRMSSGYIPESRSHQTDCWNRAGLVPEAFRR</sequence>